<dbReference type="OrthoDB" id="10612304at2759"/>
<protein>
    <submittedName>
        <fullName evidence="2">Uncharacterized protein</fullName>
    </submittedName>
</protein>
<dbReference type="Proteomes" id="UP001150925">
    <property type="component" value="Unassembled WGS sequence"/>
</dbReference>
<keyword evidence="3" id="KW-1185">Reference proteome</keyword>
<organism evidence="2 3">
    <name type="scientific">Dispira parvispora</name>
    <dbReference type="NCBI Taxonomy" id="1520584"/>
    <lineage>
        <taxon>Eukaryota</taxon>
        <taxon>Fungi</taxon>
        <taxon>Fungi incertae sedis</taxon>
        <taxon>Zoopagomycota</taxon>
        <taxon>Kickxellomycotina</taxon>
        <taxon>Dimargaritomycetes</taxon>
        <taxon>Dimargaritales</taxon>
        <taxon>Dimargaritaceae</taxon>
        <taxon>Dispira</taxon>
    </lineage>
</organism>
<name>A0A9W8E281_9FUNG</name>
<gene>
    <name evidence="2" type="ORF">IWQ62_002885</name>
</gene>
<comment type="caution">
    <text evidence="2">The sequence shown here is derived from an EMBL/GenBank/DDBJ whole genome shotgun (WGS) entry which is preliminary data.</text>
</comment>
<sequence length="60" mass="6447">MIAQSISRIDLTEAELNAVNKIAIGDLIEPEPAQPNMSSKKAGKMPATIDSDREDSNSAY</sequence>
<reference evidence="2" key="1">
    <citation type="submission" date="2022-07" db="EMBL/GenBank/DDBJ databases">
        <title>Phylogenomic reconstructions and comparative analyses of Kickxellomycotina fungi.</title>
        <authorList>
            <person name="Reynolds N.K."/>
            <person name="Stajich J.E."/>
            <person name="Barry K."/>
            <person name="Grigoriev I.V."/>
            <person name="Crous P."/>
            <person name="Smith M.E."/>
        </authorList>
    </citation>
    <scope>NUCLEOTIDE SEQUENCE</scope>
    <source>
        <strain evidence="2">RSA 1196</strain>
    </source>
</reference>
<accession>A0A9W8E281</accession>
<feature type="compositionally biased region" description="Basic and acidic residues" evidence="1">
    <location>
        <begin position="50"/>
        <end position="60"/>
    </location>
</feature>
<proteinExistence type="predicted"/>
<evidence type="ECO:0000256" key="1">
    <source>
        <dbReference type="SAM" id="MobiDB-lite"/>
    </source>
</evidence>
<feature type="non-terminal residue" evidence="2">
    <location>
        <position position="60"/>
    </location>
</feature>
<feature type="region of interest" description="Disordered" evidence="1">
    <location>
        <begin position="27"/>
        <end position="60"/>
    </location>
</feature>
<evidence type="ECO:0000313" key="3">
    <source>
        <dbReference type="Proteomes" id="UP001150925"/>
    </source>
</evidence>
<dbReference type="AlphaFoldDB" id="A0A9W8E281"/>
<dbReference type="EMBL" id="JANBPY010000680">
    <property type="protein sequence ID" value="KAJ1964620.1"/>
    <property type="molecule type" value="Genomic_DNA"/>
</dbReference>
<evidence type="ECO:0000313" key="2">
    <source>
        <dbReference type="EMBL" id="KAJ1964620.1"/>
    </source>
</evidence>